<protein>
    <recommendedName>
        <fullName evidence="3">Spo0E like sporulation regulatory protein</fullName>
    </recommendedName>
</protein>
<evidence type="ECO:0000313" key="1">
    <source>
        <dbReference type="EMBL" id="GGF98454.1"/>
    </source>
</evidence>
<dbReference type="InterPro" id="IPR018540">
    <property type="entry name" value="Spo0E-like"/>
</dbReference>
<accession>A0A917FSQ9</accession>
<reference evidence="1" key="1">
    <citation type="journal article" date="2014" name="Int. J. Syst. Evol. Microbiol.">
        <title>Complete genome sequence of Corynebacterium casei LMG S-19264T (=DSM 44701T), isolated from a smear-ripened cheese.</title>
        <authorList>
            <consortium name="US DOE Joint Genome Institute (JGI-PGF)"/>
            <person name="Walter F."/>
            <person name="Albersmeier A."/>
            <person name="Kalinowski J."/>
            <person name="Ruckert C."/>
        </authorList>
    </citation>
    <scope>NUCLEOTIDE SEQUENCE</scope>
    <source>
        <strain evidence="1">CGMCC 1.12987</strain>
    </source>
</reference>
<dbReference type="Pfam" id="PF09388">
    <property type="entry name" value="SpoOE-like"/>
    <property type="match status" value="1"/>
</dbReference>
<dbReference type="GO" id="GO:0046983">
    <property type="term" value="F:protein dimerization activity"/>
    <property type="evidence" value="ECO:0007669"/>
    <property type="project" value="InterPro"/>
</dbReference>
<gene>
    <name evidence="1" type="ORF">GCM10010916_14620</name>
</gene>
<evidence type="ECO:0000313" key="2">
    <source>
        <dbReference type="Proteomes" id="UP000644756"/>
    </source>
</evidence>
<dbReference type="InterPro" id="IPR036638">
    <property type="entry name" value="HLH_DNA-bd_sf"/>
</dbReference>
<keyword evidence="2" id="KW-1185">Reference proteome</keyword>
<comment type="caution">
    <text evidence="1">The sequence shown here is derived from an EMBL/GenBank/DDBJ whole genome shotgun (WGS) entry which is preliminary data.</text>
</comment>
<name>A0A917FSQ9_9BACL</name>
<sequence>MNLIEEIDHIRNELLHTAEQHAMNLLHPDVLWVSQKLDHLIVASMAYSEASSV</sequence>
<dbReference type="EMBL" id="BMGR01000004">
    <property type="protein sequence ID" value="GGF98454.1"/>
    <property type="molecule type" value="Genomic_DNA"/>
</dbReference>
<dbReference type="RefSeq" id="WP_188530405.1">
    <property type="nucleotide sequence ID" value="NZ_BMGR01000004.1"/>
</dbReference>
<dbReference type="Gene3D" id="4.10.280.10">
    <property type="entry name" value="Helix-loop-helix DNA-binding domain"/>
    <property type="match status" value="1"/>
</dbReference>
<organism evidence="1 2">
    <name type="scientific">Paenibacillus abyssi</name>
    <dbReference type="NCBI Taxonomy" id="1340531"/>
    <lineage>
        <taxon>Bacteria</taxon>
        <taxon>Bacillati</taxon>
        <taxon>Bacillota</taxon>
        <taxon>Bacilli</taxon>
        <taxon>Bacillales</taxon>
        <taxon>Paenibacillaceae</taxon>
        <taxon>Paenibacillus</taxon>
    </lineage>
</organism>
<dbReference type="AlphaFoldDB" id="A0A917FSQ9"/>
<dbReference type="GO" id="GO:0043937">
    <property type="term" value="P:regulation of sporulation"/>
    <property type="evidence" value="ECO:0007669"/>
    <property type="project" value="InterPro"/>
</dbReference>
<dbReference type="Proteomes" id="UP000644756">
    <property type="component" value="Unassembled WGS sequence"/>
</dbReference>
<dbReference type="InterPro" id="IPR037208">
    <property type="entry name" value="Spo0E-like_sf"/>
</dbReference>
<reference evidence="1" key="2">
    <citation type="submission" date="2020-09" db="EMBL/GenBank/DDBJ databases">
        <authorList>
            <person name="Sun Q."/>
            <person name="Zhou Y."/>
        </authorList>
    </citation>
    <scope>NUCLEOTIDE SEQUENCE</scope>
    <source>
        <strain evidence="1">CGMCC 1.12987</strain>
    </source>
</reference>
<dbReference type="SUPFAM" id="SSF140500">
    <property type="entry name" value="BAS1536-like"/>
    <property type="match status" value="1"/>
</dbReference>
<proteinExistence type="predicted"/>
<evidence type="ECO:0008006" key="3">
    <source>
        <dbReference type="Google" id="ProtNLM"/>
    </source>
</evidence>